<organism evidence="2 3">
    <name type="scientific">Physcomitrium patens</name>
    <name type="common">Spreading-leaved earth moss</name>
    <name type="synonym">Physcomitrella patens</name>
    <dbReference type="NCBI Taxonomy" id="3218"/>
    <lineage>
        <taxon>Eukaryota</taxon>
        <taxon>Viridiplantae</taxon>
        <taxon>Streptophyta</taxon>
        <taxon>Embryophyta</taxon>
        <taxon>Bryophyta</taxon>
        <taxon>Bryophytina</taxon>
        <taxon>Bryopsida</taxon>
        <taxon>Funariidae</taxon>
        <taxon>Funariales</taxon>
        <taxon>Funariaceae</taxon>
        <taxon>Physcomitrium</taxon>
    </lineage>
</organism>
<dbReference type="Proteomes" id="UP000006727">
    <property type="component" value="Chromosome 9"/>
</dbReference>
<evidence type="ECO:0000256" key="1">
    <source>
        <dbReference type="SAM" id="MobiDB-lite"/>
    </source>
</evidence>
<proteinExistence type="predicted"/>
<evidence type="ECO:0000313" key="2">
    <source>
        <dbReference type="EnsemblPlants" id="Pp3c9_560V3.2"/>
    </source>
</evidence>
<protein>
    <submittedName>
        <fullName evidence="2">Uncharacterized protein</fullName>
    </submittedName>
</protein>
<sequence length="358" mass="41112">MRQDLLDSGEETKAKTEHFVKQSGREYMDAHTNWKVPNKLIDVKVSLASYHVDTLEIHTQSFPRDLDNYCIISYVWSHENKFEVDEIWSHGQKEDLVSREQEEDQKMKSLQLAEMGYYYSRATKCLVFLNGLDMYIPPILEGDNKGACYDRVWIVQEAAYTFGKKSFVHAFPLARAVQESSDIITFLKMRAEHADMISKCLTRNKYGGSNQEVCKVEDIPSVSEWSLGLVFEESYSEFGTLAVKLASEVPFSTCHAVLGAELSRKSERALDVNPNVIPLIREAMRGTRGCLYPQDRVYSILTLLGIELEVSYEISLKTRYARQPRPCRLRSSPSLSLRRGTLNTDMRSQKSQPTYKWL</sequence>
<feature type="region of interest" description="Disordered" evidence="1">
    <location>
        <begin position="325"/>
        <end position="358"/>
    </location>
</feature>
<feature type="compositionally biased region" description="Polar residues" evidence="1">
    <location>
        <begin position="341"/>
        <end position="358"/>
    </location>
</feature>
<dbReference type="Gramene" id="Pp3c9_560V3.2">
    <property type="protein sequence ID" value="Pp3c9_560V3.2"/>
    <property type="gene ID" value="Pp3c9_560"/>
</dbReference>
<dbReference type="EMBL" id="ABEU02000009">
    <property type="status" value="NOT_ANNOTATED_CDS"/>
    <property type="molecule type" value="Genomic_DNA"/>
</dbReference>
<evidence type="ECO:0000313" key="3">
    <source>
        <dbReference type="Proteomes" id="UP000006727"/>
    </source>
</evidence>
<name>A0A7I4ELN5_PHYPA</name>
<reference evidence="2" key="3">
    <citation type="submission" date="2020-12" db="UniProtKB">
        <authorList>
            <consortium name="EnsemblPlants"/>
        </authorList>
    </citation>
    <scope>IDENTIFICATION</scope>
</reference>
<dbReference type="EnsemblPlants" id="Pp3c9_560V3.2">
    <property type="protein sequence ID" value="Pp3c9_560V3.2"/>
    <property type="gene ID" value="Pp3c9_560"/>
</dbReference>
<reference evidence="2 3" key="2">
    <citation type="journal article" date="2018" name="Plant J.">
        <title>The Physcomitrella patens chromosome-scale assembly reveals moss genome structure and evolution.</title>
        <authorList>
            <person name="Lang D."/>
            <person name="Ullrich K.K."/>
            <person name="Murat F."/>
            <person name="Fuchs J."/>
            <person name="Jenkins J."/>
            <person name="Haas F.B."/>
            <person name="Piednoel M."/>
            <person name="Gundlach H."/>
            <person name="Van Bel M."/>
            <person name="Meyberg R."/>
            <person name="Vives C."/>
            <person name="Morata J."/>
            <person name="Symeonidi A."/>
            <person name="Hiss M."/>
            <person name="Muchero W."/>
            <person name="Kamisugi Y."/>
            <person name="Saleh O."/>
            <person name="Blanc G."/>
            <person name="Decker E.L."/>
            <person name="van Gessel N."/>
            <person name="Grimwood J."/>
            <person name="Hayes R.D."/>
            <person name="Graham S.W."/>
            <person name="Gunter L.E."/>
            <person name="McDaniel S.F."/>
            <person name="Hoernstein S.N.W."/>
            <person name="Larsson A."/>
            <person name="Li F.W."/>
            <person name="Perroud P.F."/>
            <person name="Phillips J."/>
            <person name="Ranjan P."/>
            <person name="Rokshar D.S."/>
            <person name="Rothfels C.J."/>
            <person name="Schneider L."/>
            <person name="Shu S."/>
            <person name="Stevenson D.W."/>
            <person name="Thummler F."/>
            <person name="Tillich M."/>
            <person name="Villarreal Aguilar J.C."/>
            <person name="Widiez T."/>
            <person name="Wong G.K."/>
            <person name="Wymore A."/>
            <person name="Zhang Y."/>
            <person name="Zimmer A.D."/>
            <person name="Quatrano R.S."/>
            <person name="Mayer K.F.X."/>
            <person name="Goodstein D."/>
            <person name="Casacuberta J.M."/>
            <person name="Vandepoele K."/>
            <person name="Reski R."/>
            <person name="Cuming A.C."/>
            <person name="Tuskan G.A."/>
            <person name="Maumus F."/>
            <person name="Salse J."/>
            <person name="Schmutz J."/>
            <person name="Rensing S.A."/>
        </authorList>
    </citation>
    <scope>NUCLEOTIDE SEQUENCE [LARGE SCALE GENOMIC DNA]</scope>
    <source>
        <strain evidence="2 3">cv. Gransden 2004</strain>
    </source>
</reference>
<gene>
    <name evidence="2" type="primary">LOC112286847</name>
</gene>
<accession>A0A7I4ELN5</accession>
<feature type="compositionally biased region" description="Low complexity" evidence="1">
    <location>
        <begin position="329"/>
        <end position="339"/>
    </location>
</feature>
<keyword evidence="3" id="KW-1185">Reference proteome</keyword>
<reference evidence="2 3" key="1">
    <citation type="journal article" date="2008" name="Science">
        <title>The Physcomitrella genome reveals evolutionary insights into the conquest of land by plants.</title>
        <authorList>
            <person name="Rensing S."/>
            <person name="Lang D."/>
            <person name="Zimmer A."/>
            <person name="Terry A."/>
            <person name="Salamov A."/>
            <person name="Shapiro H."/>
            <person name="Nishiyama T."/>
            <person name="Perroud P.-F."/>
            <person name="Lindquist E."/>
            <person name="Kamisugi Y."/>
            <person name="Tanahashi T."/>
            <person name="Sakakibara K."/>
            <person name="Fujita T."/>
            <person name="Oishi K."/>
            <person name="Shin-I T."/>
            <person name="Kuroki Y."/>
            <person name="Toyoda A."/>
            <person name="Suzuki Y."/>
            <person name="Hashimoto A."/>
            <person name="Yamaguchi K."/>
            <person name="Sugano A."/>
            <person name="Kohara Y."/>
            <person name="Fujiyama A."/>
            <person name="Anterola A."/>
            <person name="Aoki S."/>
            <person name="Ashton N."/>
            <person name="Barbazuk W.B."/>
            <person name="Barker E."/>
            <person name="Bennetzen J."/>
            <person name="Bezanilla M."/>
            <person name="Blankenship R."/>
            <person name="Cho S.H."/>
            <person name="Dutcher S."/>
            <person name="Estelle M."/>
            <person name="Fawcett J.A."/>
            <person name="Gundlach H."/>
            <person name="Hanada K."/>
            <person name="Heyl A."/>
            <person name="Hicks K.A."/>
            <person name="Hugh J."/>
            <person name="Lohr M."/>
            <person name="Mayer K."/>
            <person name="Melkozernov A."/>
            <person name="Murata T."/>
            <person name="Nelson D."/>
            <person name="Pils B."/>
            <person name="Prigge M."/>
            <person name="Reiss B."/>
            <person name="Renner T."/>
            <person name="Rombauts S."/>
            <person name="Rushton P."/>
            <person name="Sanderfoot A."/>
            <person name="Schween G."/>
            <person name="Shiu S.-H."/>
            <person name="Stueber K."/>
            <person name="Theodoulou F.L."/>
            <person name="Tu H."/>
            <person name="Van de Peer Y."/>
            <person name="Verrier P.J."/>
            <person name="Waters E."/>
            <person name="Wood A."/>
            <person name="Yang L."/>
            <person name="Cove D."/>
            <person name="Cuming A."/>
            <person name="Hasebe M."/>
            <person name="Lucas S."/>
            <person name="Mishler D.B."/>
            <person name="Reski R."/>
            <person name="Grigoriev I."/>
            <person name="Quatrano R.S."/>
            <person name="Boore J.L."/>
        </authorList>
    </citation>
    <scope>NUCLEOTIDE SEQUENCE [LARGE SCALE GENOMIC DNA]</scope>
    <source>
        <strain evidence="2 3">cv. Gransden 2004</strain>
    </source>
</reference>
<feature type="region of interest" description="Disordered" evidence="1">
    <location>
        <begin position="1"/>
        <end position="20"/>
    </location>
</feature>
<dbReference type="AlphaFoldDB" id="A0A7I4ELN5"/>
<dbReference type="InParanoid" id="A0A7I4ELN5"/>